<dbReference type="Proteomes" id="UP000681722">
    <property type="component" value="Unassembled WGS sequence"/>
</dbReference>
<evidence type="ECO:0000313" key="4">
    <source>
        <dbReference type="EMBL" id="CAF3863332.1"/>
    </source>
</evidence>
<dbReference type="EMBL" id="CAJOBC010005425">
    <property type="protein sequence ID" value="CAF3863332.1"/>
    <property type="molecule type" value="Genomic_DNA"/>
</dbReference>
<proteinExistence type="predicted"/>
<gene>
    <name evidence="3" type="ORF">GPM918_LOCUS18612</name>
    <name evidence="4" type="ORF">SRO942_LOCUS18611</name>
</gene>
<feature type="region of interest" description="Disordered" evidence="2">
    <location>
        <begin position="142"/>
        <end position="161"/>
    </location>
</feature>
<dbReference type="EMBL" id="CAJNOQ010005424">
    <property type="protein sequence ID" value="CAF1098249.1"/>
    <property type="molecule type" value="Genomic_DNA"/>
</dbReference>
<accession>A0A814NYC5</accession>
<keyword evidence="1" id="KW-0175">Coiled coil</keyword>
<evidence type="ECO:0000256" key="1">
    <source>
        <dbReference type="SAM" id="Coils"/>
    </source>
</evidence>
<feature type="region of interest" description="Disordered" evidence="2">
    <location>
        <begin position="3151"/>
        <end position="3170"/>
    </location>
</feature>
<evidence type="ECO:0000313" key="3">
    <source>
        <dbReference type="EMBL" id="CAF1098249.1"/>
    </source>
</evidence>
<sequence>SRIASLAYLKNLAHNYGCSKKIENHIRYGLGQAVNNENEIEFQLLFEFIDNSKKILKLTTQHAIYGSNYFLETLYTTTLKTITLFEKIFKQILKHVDLIDDYVIVQFNECLQNLNFPPEFWSKFLFLNSYLTSITPLFRHDRQNKKSKANSHDNDQDSNENNFLIEDPEEYRKQQQKQKIAAAIRDVKEIMNNAGQLPIRPHHIIQRIRTTLLKMEQFVPDRNTNEYDLNSLLQEPAQLQDLLNKFKMELSHIELGHIDLPSDHPIETINVKDIKLNSNSLNTENHEKDFKDIQDNISNGIKTIQDRITLTQLINITDSQISSRTWTNAISLLQKSDKIDELKIILSVLNDDLAFQVERILATPKTLNANQTTDTTIIIDNLVKGNILTAYSKFRYEQLKTDFSLISNYNGIAQMTDKIIEWKKTIRINMLNIYECIQMLSKNLTITQNQLKNFTKNSICILLPIILRPEDLLCLLIPQYTNIIEDICRKYNEFDLSLTTSISIDPIQLTNTIEFSSTIHIGLHQFVYEDSKIPLFDKQKHIKFIGLAAIAFVQKILDLCADPTIRSSMLIKISTGVYDLFPFHITLSLSLLILTDWSAACLQDFQKNLLKLSGQKSAEQEVIELQNKQSELDIKYSDLDEQSEKAKMKVRDASFYFSTATIEHKKLAKSELQKCASEQERLAEELNKQQQIIVKNKNELATAMDNASKQQQAEQDKWMHHLLTYFQQIKKYIETCIQLTSQMTTNSSIEDSVETNTYTSQSQYSTKLLNISFDIGKKLLLRTFNSSTSLLRNEDIQQLDDTIQKIKETLDEILNHSTQLAENDPMKGYLSYYCDLIQISITSLTNSLKSWQTYSKMLITDLMKQYTGNNNKEKLCNLGNWAYEQCHTFIRSIQSNTNSIDDIKRLASDIHQHVMRDITNIETFLTGQQQKSIRSLYEYKRFILALLMTGCRYLQIQRGTLEPMDELIKIIKNNIDYRLPGTEIGLLKLLVRFELQLQTSTKSLLLQTIHMAFSYSTNPFGLIDDVSQSIKILKNLVLSPGYMMTQMWHTIDTLIDSLSKSISSTEYEILFSLCQDFQRIIEFEIIDETNFLDQCMQQSSTTLSMHIDFQNRPKSLIESVSEKVDRLCTILIDNRPGLKKFCENLSNRWQLTLKEFLRGIIKSRKYHLHNKIEFNYKKSKSYISLDSQDLVLADIQQIIEAKNIILNNKPEKNKIKHELNFHEIIYFLTIGGLDNMEVTLTDISMEHMDFVLISKLYQSIVEVYEKGEKVLFEPCMSYIKLNSATSSATTIAFNLLDHIRQLEHNIYNNLLIITNQDIQNSINELRNINSQLYLAEEKIKRFEVDWSNACNQFIRIRRTKTVISCSVFKKSRNKFKSLFSSSDNEQSPLELSDHIKIFNMTFNDLLNENIHRYMQQYQQGDPFIHTILIQYYLNNLITLHRKHENMLGLEPLNLSKYSSSSECFELQVTTHTRLSHIIIYFIKQDKNPSNGFKVQLKMNNTLSNSGDFAVKTNSIEYIIIQIGEELSTKLIKWSNCLNKTTVELQPYFTIRFQRSNKNFYTVNGISDNLPNSSTITSTLLEQQTKELESALSAHHKSNDEEKQINHLRSTKILVSLNSKIGEMIKSLKTDDIVNANNLINVADIINFHKRLPNADTIKQCFRSFDHLADEFSAMNQKMRIMKDELIDSRSDIQFEWSSRMQNAFINSRQCLVESVKQLSQYTSALCLLNVHLIVAYAWANVLTMSNNNSSNDKNFKTLNQEYDQICQISGNNPELVKVNNLLRNNAHTIYRNTRRVSNNRTEVLNMLKTKIILDPGKLNDTFQYSQLGRDAHIWLYRSKDTQTIQCAPLKTSIDFGIALIDIHRRIIQKLIIHNPCENDIDIEIIPKESNSQFDAPTGKISIEAQNITEIDILYKPPSRENENSCNFLINLSKNQTALTELYVYGKVAVVDVQLSTDTINFGYCPCDGTILEKHFDIKNSLSCSLNVVAQIQQETQAISMKSVLTIQTEQLNLNPSTTTHFHVSLKPNNVEENIDREICLAINSPKYFKLLKVIGFVRQTKLTVMYQEQTVINNQSGQLSITDLYKSEERSISLEFINDGEVEYTLSLSSDLNLSTKTLVLNPGIKETVQVNICMSDASSRKTSTIDINFTNISRPRLTLTLLRESQLPHLRFPLEITKEIRIGQSADMEQLWMNKSRSMKPIECDISIKNVGKSAANIKYIQLLSSKDSTKILSSKFIVTPDKLLLNPLTDKTLKCQYYPTDFRNFHPIIQFKSGDIFTNIPYHLEFKIPILEISPKAFFDIGVIKNGKIFKPSIILRNIGRSSLKIDTTEVFIKQSFIEKLILQQSSQIISLDHPIRLDPNQTCQCTLMIECNEVENRKDYSQQLVELGEITIVSQCDPVIEINGKLSNRLIKLIIVGHFSEYDQQQETGKEKSCWNDLRLLPSDWLRQMCSMNSNNNIINYFSLVQITAMAYICTPKLESLPKTEDDYKNLCTKFRTAQHFRDYVPDLSTEQFLNETKKKNAQTAVYRCYRSMIDQSQKAFFKWSNLFIDYFDTQLIKSQLFSVINSAENVDEAYAMQTYAFCVSNLYEQSNNINDCQQSLLLIDKMISQDSILNPILDLFSQYIHYLIQRKQEDTTHIEELISKLINKSNCELINLISNDNEQLTINLLFSFLPADIQQDIKQLMMGNCETLIKCLMKVINEQNPYYPSMTAIQHRLTNWAKLDSSIKRSIISSLFNNNSKLLDILNNVNKEEKFDQILDATVIIIEYFEQQQSSSAAISYQWIKDIFKKRFRHSISSALEGSKRISQQQIESLAWKIEGLYPTVGTHNYTSYDLTKYNMENYVDIIHKLISVKNEQWISIKQCLKNFWRLLCLMSEDHISTGLVFKQACLFQFDYLKNESWHKILAKYTALTIQLTWQELIDFIDIIDSFTDSIVELKKEHIQKFIDIVQSLQQETTILKVWDCLLKLCPFLLTNNECTELDNKQIRIQTILSALTPNISTNDLLNEFKACVSSTLQNQIEAYNHLIQSHNALIDLTFLTDEQQFKLLNNLIPSWLTLSNIKCVKSKRLYEALSSILTSFYGLISSNEVSYKEQLYTTALSSALCILANCRNNIRDFDNPNDVMISTKTVDRESILSCIHKNIQKQQKPPVSVNTPGQAQSSPTGNTTILKQSLTSAQTAVPPIQSPFTGHVLDQLTENVEKFVSKLNSPQDPITTINISLESSVKDLVESYIILHKRVDYWYDVFITTNLLFYNRPNFGQISINKKFTNSIVEYGIHLFIRLTVIRRLLEPQPFSIHGVKFLFKDLTKIEKCLTSLALQYSLELRSVLQKLQIDVSRLQNIDIKPPSKSLTLNKLSHLDPFSHSADTPIDHSPLETSSKVTFSPSLPPTTTPTNNDEFDQLISHDEWLKDIKNHNVIVGGTDTHSSNLLESSSNNRTINTNVDQILQDMLNKQTTGGGTSSSSITANSSTALSNLKSEAENLAAQNVKVELSQKPFIDQVKNTNCLDLYKEAGMITKDKFNRQLLTDELENRLDLSSMSEKDFTKWTYTKLVESKVITQMIDTILDKFRSEQERLTSKLIKQHELQWCIMVDNSGSMSLHRTFIFGTLCPAEKSHH</sequence>
<feature type="non-terminal residue" evidence="3">
    <location>
        <position position="1"/>
    </location>
</feature>
<dbReference type="OrthoDB" id="10569413at2759"/>
<feature type="coiled-coil region" evidence="1">
    <location>
        <begin position="615"/>
        <end position="699"/>
    </location>
</feature>
<organism evidence="3 5">
    <name type="scientific">Didymodactylos carnosus</name>
    <dbReference type="NCBI Taxonomy" id="1234261"/>
    <lineage>
        <taxon>Eukaryota</taxon>
        <taxon>Metazoa</taxon>
        <taxon>Spiralia</taxon>
        <taxon>Gnathifera</taxon>
        <taxon>Rotifera</taxon>
        <taxon>Eurotatoria</taxon>
        <taxon>Bdelloidea</taxon>
        <taxon>Philodinida</taxon>
        <taxon>Philodinidae</taxon>
        <taxon>Didymodactylos</taxon>
    </lineage>
</organism>
<reference evidence="3" key="1">
    <citation type="submission" date="2021-02" db="EMBL/GenBank/DDBJ databases">
        <authorList>
            <person name="Nowell W R."/>
        </authorList>
    </citation>
    <scope>NUCLEOTIDE SEQUENCE</scope>
</reference>
<protein>
    <submittedName>
        <fullName evidence="3">Uncharacterized protein</fullName>
    </submittedName>
</protein>
<feature type="region of interest" description="Disordered" evidence="2">
    <location>
        <begin position="3372"/>
        <end position="3400"/>
    </location>
</feature>
<comment type="caution">
    <text evidence="3">The sequence shown here is derived from an EMBL/GenBank/DDBJ whole genome shotgun (WGS) entry which is preliminary data.</text>
</comment>
<evidence type="ECO:0000313" key="5">
    <source>
        <dbReference type="Proteomes" id="UP000663829"/>
    </source>
</evidence>
<dbReference type="Proteomes" id="UP000663829">
    <property type="component" value="Unassembled WGS sequence"/>
</dbReference>
<evidence type="ECO:0000256" key="2">
    <source>
        <dbReference type="SAM" id="MobiDB-lite"/>
    </source>
</evidence>
<keyword evidence="5" id="KW-1185">Reference proteome</keyword>
<name>A0A814NYC5_9BILA</name>